<dbReference type="AlphaFoldDB" id="A0A7W9AQU2"/>
<proteinExistence type="predicted"/>
<dbReference type="SUPFAM" id="SSF53474">
    <property type="entry name" value="alpha/beta-Hydrolases"/>
    <property type="match status" value="1"/>
</dbReference>
<dbReference type="InterPro" id="IPR029058">
    <property type="entry name" value="AB_hydrolase_fold"/>
</dbReference>
<dbReference type="EMBL" id="JACIJJ010000003">
    <property type="protein sequence ID" value="MBB5698928.1"/>
    <property type="molecule type" value="Genomic_DNA"/>
</dbReference>
<dbReference type="Proteomes" id="UP000557739">
    <property type="component" value="Unassembled WGS sequence"/>
</dbReference>
<evidence type="ECO:0000313" key="1">
    <source>
        <dbReference type="EMBL" id="MBB5698928.1"/>
    </source>
</evidence>
<gene>
    <name evidence="1" type="ORF">FHR19_002283</name>
</gene>
<dbReference type="RefSeq" id="WP_184028318.1">
    <property type="nucleotide sequence ID" value="NZ_JACIJJ010000003.1"/>
</dbReference>
<dbReference type="Gene3D" id="3.40.50.1820">
    <property type="entry name" value="alpha/beta hydrolase"/>
    <property type="match status" value="1"/>
</dbReference>
<organism evidence="1 2">
    <name type="scientific">Sphingomonas yantingensis</name>
    <dbReference type="NCBI Taxonomy" id="1241761"/>
    <lineage>
        <taxon>Bacteria</taxon>
        <taxon>Pseudomonadati</taxon>
        <taxon>Pseudomonadota</taxon>
        <taxon>Alphaproteobacteria</taxon>
        <taxon>Sphingomonadales</taxon>
        <taxon>Sphingomonadaceae</taxon>
        <taxon>Sphingomonas</taxon>
    </lineage>
</organism>
<sequence>MIEAAARIAPASWQPIAPAAPLLAASAAPRTAAANDGLTPDHVRTNAALSADVYRAEPTPPAGYRVASAADLDRLGVSPEMLEQPGSSFRARVYVSGDSYVVAFRGSQTGEDWKNNVQQALGLNSESYAKALEIGKAIARVDADVSFTGHSLGGGLASAAAVASGREAVTFNASGLSDRTIDGARSIASANGRGAASVNAFYVPGEALHLIQEGGDRAIGFTLGGIAGGALADAPEAYGTQHALPDVRPADRNWFEGLNPIDRHGIDWVVAGAGAL</sequence>
<evidence type="ECO:0000313" key="2">
    <source>
        <dbReference type="Proteomes" id="UP000557739"/>
    </source>
</evidence>
<keyword evidence="2" id="KW-1185">Reference proteome</keyword>
<accession>A0A7W9AQU2</accession>
<evidence type="ECO:0008006" key="3">
    <source>
        <dbReference type="Google" id="ProtNLM"/>
    </source>
</evidence>
<reference evidence="1 2" key="1">
    <citation type="submission" date="2020-08" db="EMBL/GenBank/DDBJ databases">
        <title>Genomic Encyclopedia of Type Strains, Phase IV (KMG-IV): sequencing the most valuable type-strain genomes for metagenomic binning, comparative biology and taxonomic classification.</title>
        <authorList>
            <person name="Goeker M."/>
        </authorList>
    </citation>
    <scope>NUCLEOTIDE SEQUENCE [LARGE SCALE GENOMIC DNA]</scope>
    <source>
        <strain evidence="1 2">DSM 27244</strain>
    </source>
</reference>
<comment type="caution">
    <text evidence="1">The sequence shown here is derived from an EMBL/GenBank/DDBJ whole genome shotgun (WGS) entry which is preliminary data.</text>
</comment>
<name>A0A7W9AQU2_9SPHN</name>
<dbReference type="Pfam" id="PF26363">
    <property type="entry name" value="Phospholipase-like"/>
    <property type="match status" value="1"/>
</dbReference>
<protein>
    <recommendedName>
        <fullName evidence="3">DUF2974 domain-containing protein</fullName>
    </recommendedName>
</protein>